<dbReference type="PROSITE" id="PS00108">
    <property type="entry name" value="PROTEIN_KINASE_ST"/>
    <property type="match status" value="1"/>
</dbReference>
<dbReference type="Gene3D" id="1.25.40.20">
    <property type="entry name" value="Ankyrin repeat-containing domain"/>
    <property type="match status" value="1"/>
</dbReference>
<evidence type="ECO:0000256" key="22">
    <source>
        <dbReference type="ARBA" id="ARBA00036224"/>
    </source>
</evidence>
<dbReference type="InterPro" id="IPR000961">
    <property type="entry name" value="AGC-kinase_C"/>
</dbReference>
<feature type="compositionally biased region" description="Basic and acidic residues" evidence="29">
    <location>
        <begin position="1162"/>
        <end position="1175"/>
    </location>
</feature>
<keyword evidence="16" id="KW-0770">Synapse</keyword>
<evidence type="ECO:0000256" key="7">
    <source>
        <dbReference type="ARBA" id="ARBA00022490"/>
    </source>
</evidence>
<dbReference type="PROSITE" id="PS50011">
    <property type="entry name" value="PROTEIN_KINASE_DOM"/>
    <property type="match status" value="1"/>
</dbReference>
<dbReference type="FunFam" id="3.30.200.20:FF:000068">
    <property type="entry name" value="G protein-coupled receptor kinase"/>
    <property type="match status" value="1"/>
</dbReference>
<dbReference type="GO" id="GO:0002026">
    <property type="term" value="P:regulation of the force of heart contraction"/>
    <property type="evidence" value="ECO:0007669"/>
    <property type="project" value="TreeGrafter"/>
</dbReference>
<feature type="binding site" evidence="28">
    <location>
        <position position="178"/>
    </location>
    <ligand>
        <name>ATP</name>
        <dbReference type="ChEBI" id="CHEBI:30616"/>
    </ligand>
</feature>
<dbReference type="SMART" id="SM00726">
    <property type="entry name" value="UIM"/>
    <property type="match status" value="4"/>
</dbReference>
<organism evidence="34 35">
    <name type="scientific">Myotis davidii</name>
    <name type="common">David's myotis</name>
    <dbReference type="NCBI Taxonomy" id="225400"/>
    <lineage>
        <taxon>Eukaryota</taxon>
        <taxon>Metazoa</taxon>
        <taxon>Chordata</taxon>
        <taxon>Craniata</taxon>
        <taxon>Vertebrata</taxon>
        <taxon>Euteleostomi</taxon>
        <taxon>Mammalia</taxon>
        <taxon>Eutheria</taxon>
        <taxon>Laurasiatheria</taxon>
        <taxon>Chiroptera</taxon>
        <taxon>Yangochiroptera</taxon>
        <taxon>Vespertilionidae</taxon>
        <taxon>Myotis</taxon>
    </lineage>
</organism>
<dbReference type="SMART" id="SM00233">
    <property type="entry name" value="PH"/>
    <property type="match status" value="1"/>
</dbReference>
<evidence type="ECO:0000256" key="2">
    <source>
        <dbReference type="ARBA" id="ARBA00004236"/>
    </source>
</evidence>
<dbReference type="EC" id="2.7.11.15" evidence="5"/>
<dbReference type="GO" id="GO:0004703">
    <property type="term" value="F:G protein-coupled receptor kinase activity"/>
    <property type="evidence" value="ECO:0007669"/>
    <property type="project" value="InterPro"/>
</dbReference>
<evidence type="ECO:0000313" key="34">
    <source>
        <dbReference type="EMBL" id="ELK24276.1"/>
    </source>
</evidence>
<dbReference type="InterPro" id="IPR011993">
    <property type="entry name" value="PH-like_dom_sf"/>
</dbReference>
<evidence type="ECO:0000256" key="14">
    <source>
        <dbReference type="ARBA" id="ARBA00022777"/>
    </source>
</evidence>
<dbReference type="Gene3D" id="3.30.200.20">
    <property type="entry name" value="Phosphorylase Kinase, domain 1"/>
    <property type="match status" value="1"/>
</dbReference>
<evidence type="ECO:0000256" key="6">
    <source>
        <dbReference type="ARBA" id="ARBA00022475"/>
    </source>
</evidence>
<dbReference type="InterPro" id="IPR036305">
    <property type="entry name" value="RGS_sf"/>
</dbReference>
<evidence type="ECO:0000256" key="11">
    <source>
        <dbReference type="ARBA" id="ARBA00022737"/>
    </source>
</evidence>
<keyword evidence="12 28" id="KW-0547">Nucleotide-binding</keyword>
<dbReference type="Pfam" id="PF12796">
    <property type="entry name" value="Ank_2"/>
    <property type="match status" value="1"/>
</dbReference>
<sequence>MQKYLEDRGEVTFEKIFSQKLGYLLFRDFCLKHLEEAKPLVEFYEEIKRYEKLETEEERLACSREIFDTYIMKELLACSHPFSKSATEHVQGHLVKRQVPPDLFQPYIEEICQNLRGDVFQKFIESDKFTRFCQWKNVELNIHLTMNDFSVHRIIGRGGFGEVYGCRKADTGKMYAMKCLDKKRIKMKQGETLALNERIMLSLVSTGDCPFIVCMSYAFHTPDKLSFILDLMNGGDLHYHLSQHGVFSEADMRFYAAEIILGLEHMHNRFVVYRDLKPANILLDEHGHVRISDLGLACDFSKKKPHASVGTHGYMAPEVLQKGVAYDSSADWFSLGCMLFKLLRGHSPFRQHKTKDKHEIDRMTLTMAVELPDSFSPELRSLLEGLLQRDVHRRLGCLGRGAQEVKESPFFRSLDWQMVFLQKYPPPLIPPRGEVNAADAFDIGSFDEEDTKGIKLLDSDQELYRNFPLTISERWQQEVAETVFDTINAETDRLETRKKTKNKQLGHEEDYALGKDCIMHGYMSKMGNPFLTQWQRRYFYLFPNRLEWRGEGEAPQSLLTMEEIQSVEETQIKERKCLLLKIRGGKQFVLQCDSDPELVQWKKELRDAYREAQQLHDIEQEDPRGRTPLELAVSLGNLESVRVLLRHNANVGKESCQGWAVLQEAVSTGDPEMVQVVLQYRDYQRAKQRLAGIPELLNKLRQAPDFYVEMKWEFTSWVPLVSKMCPSDVYRVWKRGESLRVDTSLLGFEHMTWQRGRRSFIFKGQEAGALVMEVDHDRQVVHTEMLGLAPPEPEVLLAAMRPSEEHVASRLTSPIVSTHLDTRNVAFERNKCGIWGWRSEKMETVSGYEAKAGEASGNVELVTRTRTEHLSDQDKSRSKGGKTPFQSFLGMAQQHSSHNGVPVQQAASPTNPTAISPDEYFDPNFSLESRNIGRPIEMSSKVQRFKATLWLSEEHPLSLGDQVTPIIDLMAISNAHFAKLRDFITLRLPPGFPVKIEIPLFHVLNARITFSNLCGCDEPLSSVWVPAPGSAVPASGSPFPCEVDPSVFEVPEGYSVLGAERSEPLRDEDDDLLQFASQQSLLEAGTEAEQVTVWEALTNTRPGTHPPPRAMAYEEQLQLERALQESLQMSTEPRGPGSPHRTSLAPTPASFEEQLRLALELSSREQEERERRGQQEEEDLQRILRLSLTEH</sequence>
<gene>
    <name evidence="34" type="ORF">MDA_GLEAN10017835</name>
</gene>
<keyword evidence="14 34" id="KW-0418">Kinase</keyword>
<dbReference type="GO" id="GO:0007186">
    <property type="term" value="P:G protein-coupled receptor signaling pathway"/>
    <property type="evidence" value="ECO:0007669"/>
    <property type="project" value="TreeGrafter"/>
</dbReference>
<dbReference type="GO" id="GO:0005768">
    <property type="term" value="C:endosome"/>
    <property type="evidence" value="ECO:0007669"/>
    <property type="project" value="UniProtKB-SubCell"/>
</dbReference>
<evidence type="ECO:0000256" key="20">
    <source>
        <dbReference type="ARBA" id="ARBA00034106"/>
    </source>
</evidence>
<evidence type="ECO:0000256" key="26">
    <source>
        <dbReference type="PIRSR" id="PIRSR600239-51"/>
    </source>
</evidence>
<feature type="active site" description="Proton acceptor" evidence="26">
    <location>
        <position position="275"/>
    </location>
</feature>
<comment type="similarity">
    <text evidence="4">Belongs to the protein kinase superfamily. AGC Ser/Thr protein kinase family. GPRK subfamily.</text>
</comment>
<feature type="compositionally biased region" description="Basic and acidic residues" evidence="29">
    <location>
        <begin position="867"/>
        <end position="877"/>
    </location>
</feature>
<dbReference type="InterPro" id="IPR016137">
    <property type="entry name" value="RGS"/>
</dbReference>
<dbReference type="InterPro" id="IPR055285">
    <property type="entry name" value="ANKRD13_C"/>
</dbReference>
<dbReference type="FunFam" id="1.25.40.20:FF:000057">
    <property type="entry name" value="Ankyrin repeat domain-containing protein 13B"/>
    <property type="match status" value="1"/>
</dbReference>
<dbReference type="GO" id="GO:0005524">
    <property type="term" value="F:ATP binding"/>
    <property type="evidence" value="ECO:0007669"/>
    <property type="project" value="UniProtKB-UniRule"/>
</dbReference>
<keyword evidence="9" id="KW-0597">Phosphoprotein</keyword>
<evidence type="ECO:0000256" key="28">
    <source>
        <dbReference type="PROSITE-ProRule" id="PRU10141"/>
    </source>
</evidence>
<keyword evidence="8" id="KW-0723">Serine/threonine-protein kinase</keyword>
<dbReference type="CDD" id="cd08747">
    <property type="entry name" value="RGS_GRK2_GRK3"/>
    <property type="match status" value="1"/>
</dbReference>
<proteinExistence type="inferred from homology"/>
<evidence type="ECO:0000259" key="31">
    <source>
        <dbReference type="PROSITE" id="PS50011"/>
    </source>
</evidence>
<evidence type="ECO:0000256" key="16">
    <source>
        <dbReference type="ARBA" id="ARBA00023018"/>
    </source>
</evidence>
<dbReference type="PROSITE" id="PS00107">
    <property type="entry name" value="PROTEIN_KINASE_ATP"/>
    <property type="match status" value="1"/>
</dbReference>
<evidence type="ECO:0000256" key="17">
    <source>
        <dbReference type="ARBA" id="ARBA00023136"/>
    </source>
</evidence>
<keyword evidence="35" id="KW-1185">Reference proteome</keyword>
<dbReference type="GO" id="GO:0098793">
    <property type="term" value="C:presynapse"/>
    <property type="evidence" value="ECO:0007669"/>
    <property type="project" value="UniProtKB-SubCell"/>
</dbReference>
<dbReference type="EMBL" id="KB112964">
    <property type="protein sequence ID" value="ELK24276.1"/>
    <property type="molecule type" value="Genomic_DNA"/>
</dbReference>
<feature type="domain" description="Protein kinase" evidence="31">
    <location>
        <begin position="149"/>
        <end position="411"/>
    </location>
</feature>
<evidence type="ECO:0000256" key="3">
    <source>
        <dbReference type="ARBA" id="ARBA00004496"/>
    </source>
</evidence>
<evidence type="ECO:0000259" key="32">
    <source>
        <dbReference type="PROSITE" id="PS50132"/>
    </source>
</evidence>
<dbReference type="SUPFAM" id="SSF50729">
    <property type="entry name" value="PH domain-like"/>
    <property type="match status" value="1"/>
</dbReference>
<keyword evidence="34" id="KW-0675">Receptor</keyword>
<dbReference type="Pfam" id="PF00069">
    <property type="entry name" value="Pkinase"/>
    <property type="match status" value="1"/>
</dbReference>
<dbReference type="InterPro" id="IPR011009">
    <property type="entry name" value="Kinase-like_dom_sf"/>
</dbReference>
<dbReference type="GO" id="GO:0001664">
    <property type="term" value="F:G protein-coupled receptor binding"/>
    <property type="evidence" value="ECO:0007669"/>
    <property type="project" value="TreeGrafter"/>
</dbReference>
<feature type="domain" description="RGS" evidence="32">
    <location>
        <begin position="12"/>
        <end position="133"/>
    </location>
</feature>
<dbReference type="PROSITE" id="PS50003">
    <property type="entry name" value="PH_DOMAIN"/>
    <property type="match status" value="1"/>
</dbReference>
<evidence type="ECO:0000256" key="29">
    <source>
        <dbReference type="SAM" id="MobiDB-lite"/>
    </source>
</evidence>
<dbReference type="InterPro" id="IPR000239">
    <property type="entry name" value="GPCR_kinase"/>
</dbReference>
<dbReference type="AlphaFoldDB" id="L5LEH0"/>
<dbReference type="PANTHER" id="PTHR24355">
    <property type="entry name" value="G PROTEIN-COUPLED RECEPTOR KINASE/RIBOSOMAL PROTEIN S6 KINASE"/>
    <property type="match status" value="1"/>
</dbReference>
<dbReference type="SUPFAM" id="SSF48403">
    <property type="entry name" value="Ankyrin repeat"/>
    <property type="match status" value="1"/>
</dbReference>
<dbReference type="PROSITE" id="PS50132">
    <property type="entry name" value="RGS"/>
    <property type="match status" value="1"/>
</dbReference>
<dbReference type="FunFam" id="1.10.510.10:FF:000118">
    <property type="entry name" value="G protein-coupled receptor kinase"/>
    <property type="match status" value="1"/>
</dbReference>
<dbReference type="eggNOG" id="KOG0986">
    <property type="taxonomic scope" value="Eukaryota"/>
</dbReference>
<comment type="function">
    <text evidence="24">Specifically phosphorylates the agonist-occupied form of the beta-adrenergic and closely related receptors, probably inducing a desensitization of them. Key regulator of LPAR1 signaling. Competes with RALA for binding to LPAR1 thus affecting the signaling properties of the receptor. Desensitizes LPAR1 and LPAR2 in a phosphorylation-independent manner. Positively regulates ciliary smoothened (SMO)-dependent Hedgehog (Hh) signaling pathway by facilitating the trafficking of SMO into the cilium and the stimulation of SMO activity. Inhibits relaxation of airway smooth muscle in response to blue light.</text>
</comment>
<dbReference type="GO" id="GO:0047696">
    <property type="term" value="F:beta-adrenergic receptor kinase activity"/>
    <property type="evidence" value="ECO:0007669"/>
    <property type="project" value="UniProtKB-EC"/>
</dbReference>
<dbReference type="PANTHER" id="PTHR24355:SF22">
    <property type="entry name" value="BETA-ADRENERGIC RECEPTOR KINASE 1"/>
    <property type="match status" value="1"/>
</dbReference>
<comment type="function">
    <text evidence="19">Ubiquitin-binding protein that specifically recognizes and binds 'Lys-63'-linked ubiquitin. Does not bind 'Lys-48'-linked ubiquitin. Positively regulates the internalization of ligand-activated EGFR by binding to the Ub moiety of ubiquitinated EGFR at the cell membrane.</text>
</comment>
<keyword evidence="7" id="KW-0963">Cytoplasm</keyword>
<dbReference type="Proteomes" id="UP000010556">
    <property type="component" value="Unassembled WGS sequence"/>
</dbReference>
<keyword evidence="18" id="KW-0966">Cell projection</keyword>
<evidence type="ECO:0000256" key="5">
    <source>
        <dbReference type="ARBA" id="ARBA00012427"/>
    </source>
</evidence>
<dbReference type="InterPro" id="IPR044926">
    <property type="entry name" value="RGS_subdomain_2"/>
</dbReference>
<feature type="region of interest" description="Disordered" evidence="29">
    <location>
        <begin position="1126"/>
        <end position="1191"/>
    </location>
</feature>
<dbReference type="GO" id="GO:0002029">
    <property type="term" value="P:desensitization of G protein-coupled receptor signaling pathway"/>
    <property type="evidence" value="ECO:0007669"/>
    <property type="project" value="TreeGrafter"/>
</dbReference>
<dbReference type="GO" id="GO:0005886">
    <property type="term" value="C:plasma membrane"/>
    <property type="evidence" value="ECO:0007669"/>
    <property type="project" value="UniProtKB-SubCell"/>
</dbReference>
<evidence type="ECO:0000256" key="1">
    <source>
        <dbReference type="ARBA" id="ARBA00004177"/>
    </source>
</evidence>
<evidence type="ECO:0000256" key="13">
    <source>
        <dbReference type="ARBA" id="ARBA00022753"/>
    </source>
</evidence>
<dbReference type="InterPro" id="IPR017441">
    <property type="entry name" value="Protein_kinase_ATP_BS"/>
</dbReference>
<dbReference type="InterPro" id="IPR036770">
    <property type="entry name" value="Ankyrin_rpt-contain_sf"/>
</dbReference>
<dbReference type="SUPFAM" id="SSF56112">
    <property type="entry name" value="Protein kinase-like (PK-like)"/>
    <property type="match status" value="1"/>
</dbReference>
<feature type="region of interest" description="Disordered" evidence="29">
    <location>
        <begin position="893"/>
        <end position="920"/>
    </location>
</feature>
<evidence type="ECO:0000256" key="12">
    <source>
        <dbReference type="ARBA" id="ARBA00022741"/>
    </source>
</evidence>
<keyword evidence="13" id="KW-0967">Endosome</keyword>
<evidence type="ECO:0000256" key="4">
    <source>
        <dbReference type="ARBA" id="ARBA00009793"/>
    </source>
</evidence>
<evidence type="ECO:0000256" key="10">
    <source>
        <dbReference type="ARBA" id="ARBA00022679"/>
    </source>
</evidence>
<dbReference type="PRINTS" id="PR00717">
    <property type="entry name" value="GPCRKINASE"/>
</dbReference>
<dbReference type="InterPro" id="IPR008271">
    <property type="entry name" value="Ser/Thr_kinase_AS"/>
</dbReference>
<dbReference type="SUPFAM" id="SSF48097">
    <property type="entry name" value="Regulator of G-protein signaling, RGS"/>
    <property type="match status" value="1"/>
</dbReference>
<keyword evidence="15 28" id="KW-0067">ATP-binding</keyword>
<feature type="repeat" description="ANK" evidence="27">
    <location>
        <begin position="624"/>
        <end position="656"/>
    </location>
</feature>
<evidence type="ECO:0000256" key="23">
    <source>
        <dbReference type="ARBA" id="ARBA00040605"/>
    </source>
</evidence>
<dbReference type="GO" id="GO:0140036">
    <property type="term" value="F:ubiquitin-modified protein reader activity"/>
    <property type="evidence" value="ECO:0007669"/>
    <property type="project" value="UniProtKB-ARBA"/>
</dbReference>
<dbReference type="GO" id="GO:0098794">
    <property type="term" value="C:postsynapse"/>
    <property type="evidence" value="ECO:0007669"/>
    <property type="project" value="UniProtKB-SubCell"/>
</dbReference>
<comment type="catalytic activity">
    <reaction evidence="22">
        <text>[beta-adrenergic receptor] + ATP = [beta-adrenergic receptor]-phosphate + ADP + H(+)</text>
        <dbReference type="Rhea" id="RHEA:19429"/>
        <dbReference type="Rhea" id="RHEA-COMP:11222"/>
        <dbReference type="Rhea" id="RHEA-COMP:11223"/>
        <dbReference type="ChEBI" id="CHEBI:15378"/>
        <dbReference type="ChEBI" id="CHEBI:30616"/>
        <dbReference type="ChEBI" id="CHEBI:43176"/>
        <dbReference type="ChEBI" id="CHEBI:68546"/>
        <dbReference type="ChEBI" id="CHEBI:456216"/>
        <dbReference type="EC" id="2.7.11.15"/>
    </reaction>
    <physiologicalReaction direction="left-to-right" evidence="22">
        <dbReference type="Rhea" id="RHEA:19430"/>
    </physiologicalReaction>
</comment>
<dbReference type="Gene3D" id="1.10.510.10">
    <property type="entry name" value="Transferase(Phosphotransferase) domain 1"/>
    <property type="match status" value="1"/>
</dbReference>
<evidence type="ECO:0000256" key="19">
    <source>
        <dbReference type="ARBA" id="ARBA00024956"/>
    </source>
</evidence>
<evidence type="ECO:0000256" key="18">
    <source>
        <dbReference type="ARBA" id="ARBA00023273"/>
    </source>
</evidence>
<reference evidence="35" key="1">
    <citation type="journal article" date="2013" name="Science">
        <title>Comparative analysis of bat genomes provides insight into the evolution of flight and immunity.</title>
        <authorList>
            <person name="Zhang G."/>
            <person name="Cowled C."/>
            <person name="Shi Z."/>
            <person name="Huang Z."/>
            <person name="Bishop-Lilly K.A."/>
            <person name="Fang X."/>
            <person name="Wynne J.W."/>
            <person name="Xiong Z."/>
            <person name="Baker M.L."/>
            <person name="Zhao W."/>
            <person name="Tachedjian M."/>
            <person name="Zhu Y."/>
            <person name="Zhou P."/>
            <person name="Jiang X."/>
            <person name="Ng J."/>
            <person name="Yang L."/>
            <person name="Wu L."/>
            <person name="Xiao J."/>
            <person name="Feng Y."/>
            <person name="Chen Y."/>
            <person name="Sun X."/>
            <person name="Zhang Y."/>
            <person name="Marsh G.A."/>
            <person name="Crameri G."/>
            <person name="Broder C.C."/>
            <person name="Frey K.G."/>
            <person name="Wang L.F."/>
            <person name="Wang J."/>
        </authorList>
    </citation>
    <scope>NUCLEOTIDE SEQUENCE [LARGE SCALE GENOMIC DNA]</scope>
</reference>
<dbReference type="InterPro" id="IPR000719">
    <property type="entry name" value="Prot_kinase_dom"/>
</dbReference>
<comment type="subunit">
    <text evidence="25">Interacts with the heterodimer formed by GNB1 and GNG2. Interacts with GIT1. Interacts with, and phosphorylates chemokine-stimulated CCR5. Interacts with ARRB1. Interacts with LPAR1 and LPAR2. Interacts with RALA in response to LPAR1 activation. ADRBK1 and RALA mutually inhibit each other's binding to LPAR1. Interacts with ADRB2.</text>
</comment>
<feature type="domain" description="PH" evidence="30">
    <location>
        <begin position="516"/>
        <end position="610"/>
    </location>
</feature>
<dbReference type="CDD" id="cd01240">
    <property type="entry name" value="PH_GRK2_subgroup"/>
    <property type="match status" value="1"/>
</dbReference>
<evidence type="ECO:0000256" key="24">
    <source>
        <dbReference type="ARBA" id="ARBA00045687"/>
    </source>
</evidence>
<evidence type="ECO:0000256" key="27">
    <source>
        <dbReference type="PROSITE-ProRule" id="PRU00023"/>
    </source>
</evidence>
<dbReference type="InterPro" id="IPR002110">
    <property type="entry name" value="Ankyrin_rpt"/>
</dbReference>
<dbReference type="GO" id="GO:0002091">
    <property type="term" value="P:negative regulation of receptor internalization"/>
    <property type="evidence" value="ECO:0007669"/>
    <property type="project" value="UniProtKB-ARBA"/>
</dbReference>
<dbReference type="SMART" id="SM00315">
    <property type="entry name" value="RGS"/>
    <property type="match status" value="1"/>
</dbReference>
<evidence type="ECO:0000256" key="15">
    <source>
        <dbReference type="ARBA" id="ARBA00022840"/>
    </source>
</evidence>
<evidence type="ECO:0000256" key="25">
    <source>
        <dbReference type="ARBA" id="ARBA00046847"/>
    </source>
</evidence>
<dbReference type="Pfam" id="PF11904">
    <property type="entry name" value="ANKRD13_C"/>
    <property type="match status" value="1"/>
</dbReference>
<evidence type="ECO:0000259" key="33">
    <source>
        <dbReference type="PROSITE" id="PS51285"/>
    </source>
</evidence>
<keyword evidence="17" id="KW-0472">Membrane</keyword>
<dbReference type="PROSITE" id="PS50297">
    <property type="entry name" value="ANK_REP_REGION"/>
    <property type="match status" value="1"/>
</dbReference>
<keyword evidence="27" id="KW-0040">ANK repeat</keyword>
<evidence type="ECO:0000259" key="30">
    <source>
        <dbReference type="PROSITE" id="PS50003"/>
    </source>
</evidence>
<evidence type="ECO:0000313" key="35">
    <source>
        <dbReference type="Proteomes" id="UP000010556"/>
    </source>
</evidence>
<accession>L5LEH0</accession>
<dbReference type="FunFam" id="2.30.29.30:FF:000084">
    <property type="entry name" value="G protein-coupled receptor kinase"/>
    <property type="match status" value="1"/>
</dbReference>
<feature type="domain" description="AGC-kinase C-terminal" evidence="33">
    <location>
        <begin position="412"/>
        <end position="479"/>
    </location>
</feature>
<protein>
    <recommendedName>
        <fullName evidence="23">Beta-adrenergic receptor kinase 1</fullName>
        <ecNumber evidence="5">2.7.11.15</ecNumber>
    </recommendedName>
</protein>
<keyword evidence="10" id="KW-0808">Transferase</keyword>
<dbReference type="SMART" id="SM00248">
    <property type="entry name" value="ANK"/>
    <property type="match status" value="2"/>
</dbReference>
<evidence type="ECO:0000256" key="21">
    <source>
        <dbReference type="ARBA" id="ARBA00034110"/>
    </source>
</evidence>
<dbReference type="Gene3D" id="1.10.167.10">
    <property type="entry name" value="Regulator of G-protein Signalling 4, domain 2"/>
    <property type="match status" value="1"/>
</dbReference>
<evidence type="ECO:0000256" key="8">
    <source>
        <dbReference type="ARBA" id="ARBA00022527"/>
    </source>
</evidence>
<dbReference type="Pfam" id="PF00615">
    <property type="entry name" value="RGS"/>
    <property type="match status" value="1"/>
</dbReference>
<dbReference type="Pfam" id="PF00169">
    <property type="entry name" value="PH"/>
    <property type="match status" value="1"/>
</dbReference>
<dbReference type="SMART" id="SM00133">
    <property type="entry name" value="S_TK_X"/>
    <property type="match status" value="1"/>
</dbReference>
<dbReference type="Gene3D" id="2.30.29.30">
    <property type="entry name" value="Pleckstrin-homology domain (PH domain)/Phosphotyrosine-binding domain (PTB)"/>
    <property type="match status" value="1"/>
</dbReference>
<dbReference type="GO" id="GO:0048471">
    <property type="term" value="C:perinuclear region of cytoplasm"/>
    <property type="evidence" value="ECO:0007669"/>
    <property type="project" value="UniProtKB-ARBA"/>
</dbReference>
<dbReference type="PROSITE" id="PS51285">
    <property type="entry name" value="AGC_KINASE_CTER"/>
    <property type="match status" value="1"/>
</dbReference>
<feature type="region of interest" description="Disordered" evidence="29">
    <location>
        <begin position="867"/>
        <end position="886"/>
    </location>
</feature>
<dbReference type="InterPro" id="IPR003903">
    <property type="entry name" value="UIM_dom"/>
</dbReference>
<feature type="compositionally biased region" description="Polar residues" evidence="29">
    <location>
        <begin position="905"/>
        <end position="914"/>
    </location>
</feature>
<evidence type="ECO:0000256" key="9">
    <source>
        <dbReference type="ARBA" id="ARBA00022553"/>
    </source>
</evidence>
<comment type="subcellular location">
    <subcellularLocation>
        <location evidence="2">Cell membrane</location>
    </subcellularLocation>
    <subcellularLocation>
        <location evidence="3">Cytoplasm</location>
    </subcellularLocation>
    <subcellularLocation>
        <location evidence="1">Endosome</location>
    </subcellularLocation>
    <subcellularLocation>
        <location evidence="21">Postsynapse</location>
    </subcellularLocation>
    <subcellularLocation>
        <location evidence="20">Presynapse</location>
    </subcellularLocation>
</comment>
<name>L5LEH0_MYODS</name>
<dbReference type="PROSITE" id="PS50088">
    <property type="entry name" value="ANK_REPEAT"/>
    <property type="match status" value="1"/>
</dbReference>
<keyword evidence="6" id="KW-1003">Cell membrane</keyword>
<dbReference type="PROSITE" id="PS50330">
    <property type="entry name" value="UIM"/>
    <property type="match status" value="2"/>
</dbReference>
<keyword evidence="11" id="KW-0677">Repeat</keyword>
<dbReference type="InterPro" id="IPR001849">
    <property type="entry name" value="PH_domain"/>
</dbReference>
<dbReference type="SMART" id="SM00220">
    <property type="entry name" value="S_TKc"/>
    <property type="match status" value="1"/>
</dbReference>